<proteinExistence type="predicted"/>
<dbReference type="RefSeq" id="WP_216964210.1">
    <property type="nucleotide sequence ID" value="NZ_JAHOPB010000002.1"/>
</dbReference>
<feature type="transmembrane region" description="Helical" evidence="1">
    <location>
        <begin position="202"/>
        <end position="223"/>
    </location>
</feature>
<feature type="transmembrane region" description="Helical" evidence="1">
    <location>
        <begin position="108"/>
        <end position="128"/>
    </location>
</feature>
<comment type="caution">
    <text evidence="2">The sequence shown here is derived from an EMBL/GenBank/DDBJ whole genome shotgun (WGS) entry which is preliminary data.</text>
</comment>
<evidence type="ECO:0000256" key="1">
    <source>
        <dbReference type="SAM" id="Phobius"/>
    </source>
</evidence>
<name>A0ABS6IRP6_9HYPH</name>
<evidence type="ECO:0000313" key="3">
    <source>
        <dbReference type="Proteomes" id="UP000727907"/>
    </source>
</evidence>
<reference evidence="2 3" key="1">
    <citation type="submission" date="2021-06" db="EMBL/GenBank/DDBJ databases">
        <authorList>
            <person name="Lee D.H."/>
        </authorList>
    </citation>
    <scope>NUCLEOTIDE SEQUENCE [LARGE SCALE GENOMIC DNA]</scope>
    <source>
        <strain evidence="2 3">MMS21-HV4-11</strain>
    </source>
</reference>
<dbReference type="Proteomes" id="UP000727907">
    <property type="component" value="Unassembled WGS sequence"/>
</dbReference>
<feature type="transmembrane region" description="Helical" evidence="1">
    <location>
        <begin position="244"/>
        <end position="263"/>
    </location>
</feature>
<sequence>MSTLSPVAVARGVVLLLWLLALHNTLAGRALFWDGSSFLVNLLDHGHFHDFYAARAHVDWVTQAPVLLLAKLGVRDTRLLTMVYSAALFALPTAFYHLALMRARRDPVLLTAVLAIVAVVYLPTSFFIVGEYNVAFACITAVMSIVLTTDGRSRGDAALLLAFGLLCLRSYEAMIYLGPLVASAIVWSMRQCDDPATRTLRGLAALAFVGGALISAITIVDYWDHPHFTKVRSTSVDFWQNMQFSIPLAGFLICAIAGLRRPAWLQGSGPMVVMGVIALLLALSPWWRVVHGPSILYPPSHYVARQAAGMLLAALLVGMWVQVARPNPPAIFAVVRRPEVARRMMLALAALTVAAAVPDIALTRLWAGYIERLRIVVDGASGLVRAETLPLHDWPNKLFFQDWSYPALSAVVSRSPGRSYVVSDQDYLSNPPFEPACGLLPRLTGYGWGR</sequence>
<feature type="transmembrane region" description="Helical" evidence="1">
    <location>
        <begin position="79"/>
        <end position="101"/>
    </location>
</feature>
<keyword evidence="1" id="KW-0472">Membrane</keyword>
<protein>
    <recommendedName>
        <fullName evidence="4">Glycosyltransferase RgtA/B/C/D-like domain-containing protein</fullName>
    </recommendedName>
</protein>
<evidence type="ECO:0008006" key="4">
    <source>
        <dbReference type="Google" id="ProtNLM"/>
    </source>
</evidence>
<feature type="transmembrane region" description="Helical" evidence="1">
    <location>
        <begin position="344"/>
        <end position="367"/>
    </location>
</feature>
<feature type="transmembrane region" description="Helical" evidence="1">
    <location>
        <begin position="302"/>
        <end position="324"/>
    </location>
</feature>
<keyword evidence="3" id="KW-1185">Reference proteome</keyword>
<accession>A0ABS6IRP6</accession>
<dbReference type="EMBL" id="JAHOPB010000002">
    <property type="protein sequence ID" value="MBU8875850.1"/>
    <property type="molecule type" value="Genomic_DNA"/>
</dbReference>
<feature type="transmembrane region" description="Helical" evidence="1">
    <location>
        <begin position="158"/>
        <end position="182"/>
    </location>
</feature>
<gene>
    <name evidence="2" type="ORF">KQ910_18905</name>
</gene>
<evidence type="ECO:0000313" key="2">
    <source>
        <dbReference type="EMBL" id="MBU8875850.1"/>
    </source>
</evidence>
<feature type="transmembrane region" description="Helical" evidence="1">
    <location>
        <begin position="269"/>
        <end position="290"/>
    </location>
</feature>
<organism evidence="2 3">
    <name type="scientific">Reyranella humidisoli</name>
    <dbReference type="NCBI Taxonomy" id="2849149"/>
    <lineage>
        <taxon>Bacteria</taxon>
        <taxon>Pseudomonadati</taxon>
        <taxon>Pseudomonadota</taxon>
        <taxon>Alphaproteobacteria</taxon>
        <taxon>Hyphomicrobiales</taxon>
        <taxon>Reyranellaceae</taxon>
        <taxon>Reyranella</taxon>
    </lineage>
</organism>
<keyword evidence="1" id="KW-1133">Transmembrane helix</keyword>
<keyword evidence="1" id="KW-0812">Transmembrane</keyword>